<proteinExistence type="predicted"/>
<reference evidence="1" key="1">
    <citation type="submission" date="2024-12" db="EMBL/GenBank/DDBJ databases">
        <authorList>
            <person name="Wu N."/>
        </authorList>
    </citation>
    <scope>NUCLEOTIDE SEQUENCE</scope>
    <source>
        <strain evidence="1">P15</strain>
    </source>
</reference>
<dbReference type="EMBL" id="JBJURJ010000027">
    <property type="protein sequence ID" value="MFM9332201.1"/>
    <property type="molecule type" value="Genomic_DNA"/>
</dbReference>
<protein>
    <submittedName>
        <fullName evidence="1">Sensor histidine kinase</fullName>
        <ecNumber evidence="1">2.7.13.3</ecNumber>
    </submittedName>
</protein>
<evidence type="ECO:0000313" key="1">
    <source>
        <dbReference type="EMBL" id="MFM9332201.1"/>
    </source>
</evidence>
<dbReference type="EC" id="2.7.13.3" evidence="1"/>
<keyword evidence="1" id="KW-0808">Transferase</keyword>
<evidence type="ECO:0000313" key="2">
    <source>
        <dbReference type="Proteomes" id="UP001631969"/>
    </source>
</evidence>
<keyword evidence="2" id="KW-1185">Reference proteome</keyword>
<gene>
    <name evidence="1" type="ORF">ACI1P1_28290</name>
</gene>
<sequence length="420" mass="47755">MLAAVEQINYLTVLLFGVVLSVAFSGVDHNKKNRIAVLLLFLLLTLIQAVFYHTWGLERTKELYPLITHLPLIMALAVYFKKPWVLSAVSVLSAYLCCQARRCFGTITLLLFHDMTVNYAVQIAMTLPLLIILIRYVAPQMRKLMCNPHRSVLFFAVVPTAYYLFDYITTVYTDILHNEIFVTVEFMPSVMAVCYYLFVVIHTNEMQNRHELEKERQILSVLANQGLMELESLRRSQLQAAVYHHDLRHHLQFVDACLQNGKLEEARAYIEEASSEIERNSIIRYCENETVNLILSSYATKAKKANIKLICKADLAPDIGVHATDLCVILANGLENALRACEQVNGERFVSLVAHRQMSRVFLQIQNSYNGQILFANGLPVRPEIEQGFGVKSMVMTIEKLGGLCDFFAENGVFTMRASM</sequence>
<name>A0ACC7P770_9BACL</name>
<keyword evidence="1" id="KW-0418">Kinase</keyword>
<dbReference type="Proteomes" id="UP001631969">
    <property type="component" value="Unassembled WGS sequence"/>
</dbReference>
<organism evidence="1 2">
    <name type="scientific">Paenibacillus mesotrionivorans</name>
    <dbReference type="NCBI Taxonomy" id="3160968"/>
    <lineage>
        <taxon>Bacteria</taxon>
        <taxon>Bacillati</taxon>
        <taxon>Bacillota</taxon>
        <taxon>Bacilli</taxon>
        <taxon>Bacillales</taxon>
        <taxon>Paenibacillaceae</taxon>
        <taxon>Paenibacillus</taxon>
    </lineage>
</organism>
<comment type="caution">
    <text evidence="1">The sequence shown here is derived from an EMBL/GenBank/DDBJ whole genome shotgun (WGS) entry which is preliminary data.</text>
</comment>
<accession>A0ACC7P770</accession>